<proteinExistence type="predicted"/>
<name>A0ABQ6I307_9MICO</name>
<keyword evidence="2" id="KW-1185">Reference proteome</keyword>
<organism evidence="1 2">
    <name type="scientific">Luteimicrobium album</name>
    <dbReference type="NCBI Taxonomy" id="1054550"/>
    <lineage>
        <taxon>Bacteria</taxon>
        <taxon>Bacillati</taxon>
        <taxon>Actinomycetota</taxon>
        <taxon>Actinomycetes</taxon>
        <taxon>Micrococcales</taxon>
        <taxon>Luteimicrobium</taxon>
    </lineage>
</organism>
<evidence type="ECO:0008006" key="3">
    <source>
        <dbReference type="Google" id="ProtNLM"/>
    </source>
</evidence>
<comment type="caution">
    <text evidence="1">The sequence shown here is derived from an EMBL/GenBank/DDBJ whole genome shotgun (WGS) entry which is preliminary data.</text>
</comment>
<dbReference type="EMBL" id="BSUK01000001">
    <property type="protein sequence ID" value="GMA25002.1"/>
    <property type="molecule type" value="Genomic_DNA"/>
</dbReference>
<dbReference type="Gene3D" id="2.40.37.20">
    <property type="entry name" value="D-serine dehydratase-like domain"/>
    <property type="match status" value="1"/>
</dbReference>
<dbReference type="InterPro" id="IPR042208">
    <property type="entry name" value="D-ser_dehydrat-like_sf"/>
</dbReference>
<gene>
    <name evidence="1" type="ORF">GCM10025864_27610</name>
</gene>
<sequence length="40" mass="4401">MHPGDVIGFGISHPCTLFDKWRVGIVVDGDRPLGLVSFDF</sequence>
<evidence type="ECO:0000313" key="2">
    <source>
        <dbReference type="Proteomes" id="UP001157091"/>
    </source>
</evidence>
<protein>
    <recommendedName>
        <fullName evidence="3">D-serine dehydratase-like domain-containing protein</fullName>
    </recommendedName>
</protein>
<dbReference type="Proteomes" id="UP001157091">
    <property type="component" value="Unassembled WGS sequence"/>
</dbReference>
<reference evidence="2" key="1">
    <citation type="journal article" date="2019" name="Int. J. Syst. Evol. Microbiol.">
        <title>The Global Catalogue of Microorganisms (GCM) 10K type strain sequencing project: providing services to taxonomists for standard genome sequencing and annotation.</title>
        <authorList>
            <consortium name="The Broad Institute Genomics Platform"/>
            <consortium name="The Broad Institute Genome Sequencing Center for Infectious Disease"/>
            <person name="Wu L."/>
            <person name="Ma J."/>
        </authorList>
    </citation>
    <scope>NUCLEOTIDE SEQUENCE [LARGE SCALE GENOMIC DNA]</scope>
    <source>
        <strain evidence="2">NBRC 106348</strain>
    </source>
</reference>
<evidence type="ECO:0000313" key="1">
    <source>
        <dbReference type="EMBL" id="GMA25002.1"/>
    </source>
</evidence>
<accession>A0ABQ6I307</accession>